<dbReference type="EMBL" id="PKSM01000182">
    <property type="protein sequence ID" value="POW04588.1"/>
    <property type="molecule type" value="Genomic_DNA"/>
</dbReference>
<dbReference type="VEuPathDB" id="FungiDB:PSHT_11168"/>
<dbReference type="AlphaFoldDB" id="A0A2S4V518"/>
<reference evidence="3" key="2">
    <citation type="journal article" date="2018" name="BMC Genomics">
        <title>Genomic insights into host adaptation between the wheat stripe rust pathogen (Puccinia striiformis f. sp. tritici) and the barley stripe rust pathogen (Puccinia striiformis f. sp. hordei).</title>
        <authorList>
            <person name="Xia C."/>
            <person name="Wang M."/>
            <person name="Yin C."/>
            <person name="Cornejo O.E."/>
            <person name="Hulbert S.H."/>
            <person name="Chen X."/>
        </authorList>
    </citation>
    <scope>NUCLEOTIDE SEQUENCE [LARGE SCALE GENOMIC DNA]</scope>
    <source>
        <strain evidence="3">93TX-2</strain>
    </source>
</reference>
<comment type="caution">
    <text evidence="2">The sequence shown here is derived from an EMBL/GenBank/DDBJ whole genome shotgun (WGS) entry which is preliminary data.</text>
</comment>
<name>A0A2S4V518_9BASI</name>
<dbReference type="Proteomes" id="UP000238274">
    <property type="component" value="Unassembled WGS sequence"/>
</dbReference>
<dbReference type="VEuPathDB" id="FungiDB:PSTT_09316"/>
<evidence type="ECO:0000313" key="3">
    <source>
        <dbReference type="Proteomes" id="UP000238274"/>
    </source>
</evidence>
<reference evidence="3" key="3">
    <citation type="journal article" date="2018" name="Mol. Plant Microbe Interact.">
        <title>Genome sequence resources for the wheat stripe rust pathogen (Puccinia striiformis f. sp. tritici) and the barley stripe rust pathogen (Puccinia striiformis f. sp. hordei).</title>
        <authorList>
            <person name="Xia C."/>
            <person name="Wang M."/>
            <person name="Yin C."/>
            <person name="Cornejo O.E."/>
            <person name="Hulbert S.H."/>
            <person name="Chen X."/>
        </authorList>
    </citation>
    <scope>NUCLEOTIDE SEQUENCE [LARGE SCALE GENOMIC DNA]</scope>
    <source>
        <strain evidence="3">93TX-2</strain>
    </source>
</reference>
<evidence type="ECO:0000256" key="1">
    <source>
        <dbReference type="SAM" id="MobiDB-lite"/>
    </source>
</evidence>
<gene>
    <name evidence="2" type="ORF">PSHT_11168</name>
</gene>
<accession>A0A2S4V518</accession>
<proteinExistence type="predicted"/>
<dbReference type="OrthoDB" id="10677938at2759"/>
<sequence>LSFLSNPEYPKWSQASDVSPDQCTSGLRRTLGACNYHKGLTAKGKTHQRFFSAAKDAGGAREKGIFTTSYMNQFTPLPGESGLSLMEFHASHRVLGVDSNDMDRFVNAVASDNMEEATTTKRFKIEDLYEKHLYYLEHHRNHMEFDQVSKQLRDLVLDHPTGKRGQINVSQVEQPFCQVKSTLTQFTHPRSLKDYFSLINTYNPGITEEATRFISWKLLKLIVWLSSISHTFCFIDLQCNFRGKEWRNKYKDTVKIRIADLLDSYMEWAWKDSKLKENLWVRSWIEGNEEFVLDALGERLMKLKSLPWWHWRKIVGGISGLWKKMIKAFRKKTT</sequence>
<protein>
    <submittedName>
        <fullName evidence="2">Uncharacterized protein</fullName>
    </submittedName>
</protein>
<feature type="non-terminal residue" evidence="2">
    <location>
        <position position="334"/>
    </location>
</feature>
<feature type="non-terminal residue" evidence="2">
    <location>
        <position position="1"/>
    </location>
</feature>
<evidence type="ECO:0000313" key="2">
    <source>
        <dbReference type="EMBL" id="POW04588.1"/>
    </source>
</evidence>
<keyword evidence="3" id="KW-1185">Reference proteome</keyword>
<organism evidence="2 3">
    <name type="scientific">Puccinia striiformis</name>
    <dbReference type="NCBI Taxonomy" id="27350"/>
    <lineage>
        <taxon>Eukaryota</taxon>
        <taxon>Fungi</taxon>
        <taxon>Dikarya</taxon>
        <taxon>Basidiomycota</taxon>
        <taxon>Pucciniomycotina</taxon>
        <taxon>Pucciniomycetes</taxon>
        <taxon>Pucciniales</taxon>
        <taxon>Pucciniaceae</taxon>
        <taxon>Puccinia</taxon>
    </lineage>
</organism>
<feature type="region of interest" description="Disordered" evidence="1">
    <location>
        <begin position="1"/>
        <end position="20"/>
    </location>
</feature>
<reference evidence="2 3" key="1">
    <citation type="submission" date="2017-12" db="EMBL/GenBank/DDBJ databases">
        <title>Gene loss provides genomic basis for host adaptation in cereal stripe rust fungi.</title>
        <authorList>
            <person name="Xia C."/>
        </authorList>
    </citation>
    <scope>NUCLEOTIDE SEQUENCE [LARGE SCALE GENOMIC DNA]</scope>
    <source>
        <strain evidence="2 3">93TX-2</strain>
    </source>
</reference>